<reference evidence="1 2" key="1">
    <citation type="journal article" date="2016" name="Mol. Biol. Evol.">
        <title>Genome-Wide Survey of Gut Fungi (Harpellales) Reveals the First Horizontally Transferred Ubiquitin Gene from a Mosquito Host.</title>
        <authorList>
            <person name="Wang Y."/>
            <person name="White M.M."/>
            <person name="Kvist S."/>
            <person name="Moncalvo J.M."/>
        </authorList>
    </citation>
    <scope>NUCLEOTIDE SEQUENCE [LARGE SCALE GENOMIC DNA]</scope>
    <source>
        <strain evidence="1 2">ALG-7-W6</strain>
    </source>
</reference>
<keyword evidence="2" id="KW-1185">Reference proteome</keyword>
<dbReference type="Proteomes" id="UP000187455">
    <property type="component" value="Unassembled WGS sequence"/>
</dbReference>
<evidence type="ECO:0008006" key="3">
    <source>
        <dbReference type="Google" id="ProtNLM"/>
    </source>
</evidence>
<organism evidence="1 2">
    <name type="scientific">Smittium mucronatum</name>
    <dbReference type="NCBI Taxonomy" id="133383"/>
    <lineage>
        <taxon>Eukaryota</taxon>
        <taxon>Fungi</taxon>
        <taxon>Fungi incertae sedis</taxon>
        <taxon>Zoopagomycota</taxon>
        <taxon>Kickxellomycotina</taxon>
        <taxon>Harpellomycetes</taxon>
        <taxon>Harpellales</taxon>
        <taxon>Legeriomycetaceae</taxon>
        <taxon>Smittium</taxon>
    </lineage>
</organism>
<evidence type="ECO:0000313" key="1">
    <source>
        <dbReference type="EMBL" id="OLY80407.1"/>
    </source>
</evidence>
<dbReference type="PANTHER" id="PTHR28180">
    <property type="entry name" value="CONSERVED MITOCHONDRIAL PROTEIN-RELATED"/>
    <property type="match status" value="1"/>
</dbReference>
<dbReference type="STRING" id="133383.A0A1R0GU46"/>
<dbReference type="PANTHER" id="PTHR28180:SF2">
    <property type="entry name" value="PEROXISOMAL PROTEIN 2"/>
    <property type="match status" value="1"/>
</dbReference>
<sequence length="239" mass="26955">MFSYSDIIKYKDTLGIEVAILLATSCFTVKNRANVIPVLIKEYISNSSISDTDADGKTIYSPEIIYLAEKVREAVFTNVYTVGFPLTLVAMKELKAGLDTQLWMKLSRTRHLPTSTVPMETNQFSESKPYFTENTPRYISGFDHFSQTYGHVTDKLLSRIDDFHPDLVYSVIEAEYSDILSKDHILSHVEKELVTVAAIYSLDTPDQLFSHVRACKRLGISQSVIDAAIQLSNEIKTLP</sequence>
<proteinExistence type="predicted"/>
<evidence type="ECO:0000313" key="2">
    <source>
        <dbReference type="Proteomes" id="UP000187455"/>
    </source>
</evidence>
<dbReference type="AlphaFoldDB" id="A0A1R0GU46"/>
<accession>A0A1R0GU46</accession>
<comment type="caution">
    <text evidence="1">The sequence shown here is derived from an EMBL/GenBank/DDBJ whole genome shotgun (WGS) entry which is preliminary data.</text>
</comment>
<dbReference type="SUPFAM" id="SSF69118">
    <property type="entry name" value="AhpD-like"/>
    <property type="match status" value="1"/>
</dbReference>
<dbReference type="EMBL" id="LSSL01003506">
    <property type="protein sequence ID" value="OLY80407.1"/>
    <property type="molecule type" value="Genomic_DNA"/>
</dbReference>
<gene>
    <name evidence="1" type="ORF">AYI68_g5497</name>
</gene>
<name>A0A1R0GU46_9FUNG</name>
<dbReference type="OrthoDB" id="5537330at2759"/>
<dbReference type="InterPro" id="IPR052999">
    <property type="entry name" value="PTS1_Protein"/>
</dbReference>
<dbReference type="Gene3D" id="1.20.1290.10">
    <property type="entry name" value="AhpD-like"/>
    <property type="match status" value="1"/>
</dbReference>
<protein>
    <recommendedName>
        <fullName evidence="3">Carboxymuconolactone decarboxylase-like domain-containing protein</fullName>
    </recommendedName>
</protein>
<dbReference type="InterPro" id="IPR029032">
    <property type="entry name" value="AhpD-like"/>
</dbReference>